<name>A0A699YHI5_HAELA</name>
<organism evidence="1 2">
    <name type="scientific">Haematococcus lacustris</name>
    <name type="common">Green alga</name>
    <name type="synonym">Haematococcus pluvialis</name>
    <dbReference type="NCBI Taxonomy" id="44745"/>
    <lineage>
        <taxon>Eukaryota</taxon>
        <taxon>Viridiplantae</taxon>
        <taxon>Chlorophyta</taxon>
        <taxon>core chlorophytes</taxon>
        <taxon>Chlorophyceae</taxon>
        <taxon>CS clade</taxon>
        <taxon>Chlamydomonadales</taxon>
        <taxon>Haematococcaceae</taxon>
        <taxon>Haematococcus</taxon>
    </lineage>
</organism>
<gene>
    <name evidence="1" type="ORF">HaLaN_01130</name>
</gene>
<sequence>LEVLFLGALGRDAPGDNLYQLIKSSGVRLDGLQRRDEPTRDVYVVRDDKGDREFAGFGRPTEQYCDAFLDAAALPLEEIRGSAVLVAGTLGLAYPGSRAAMRAAVKAAKEGGCKA</sequence>
<comment type="caution">
    <text evidence="1">The sequence shown here is derived from an EMBL/GenBank/DDBJ whole genome shotgun (WGS) entry which is preliminary data.</text>
</comment>
<feature type="non-terminal residue" evidence="1">
    <location>
        <position position="1"/>
    </location>
</feature>
<reference evidence="1 2" key="1">
    <citation type="submission" date="2020-02" db="EMBL/GenBank/DDBJ databases">
        <title>Draft genome sequence of Haematococcus lacustris strain NIES-144.</title>
        <authorList>
            <person name="Morimoto D."/>
            <person name="Nakagawa S."/>
            <person name="Yoshida T."/>
            <person name="Sawayama S."/>
        </authorList>
    </citation>
    <scope>NUCLEOTIDE SEQUENCE [LARGE SCALE GENOMIC DNA]</scope>
    <source>
        <strain evidence="1 2">NIES-144</strain>
    </source>
</reference>
<dbReference type="AlphaFoldDB" id="A0A699YHI5"/>
<keyword evidence="2" id="KW-1185">Reference proteome</keyword>
<dbReference type="EMBL" id="BLLF01000041">
    <property type="protein sequence ID" value="GFH06486.1"/>
    <property type="molecule type" value="Genomic_DNA"/>
</dbReference>
<dbReference type="Proteomes" id="UP000485058">
    <property type="component" value="Unassembled WGS sequence"/>
</dbReference>
<accession>A0A699YHI5</accession>
<feature type="non-terminal residue" evidence="1">
    <location>
        <position position="115"/>
    </location>
</feature>
<dbReference type="Gene3D" id="3.40.1190.20">
    <property type="match status" value="1"/>
</dbReference>
<dbReference type="SUPFAM" id="SSF53613">
    <property type="entry name" value="Ribokinase-like"/>
    <property type="match status" value="1"/>
</dbReference>
<evidence type="ECO:0000313" key="1">
    <source>
        <dbReference type="EMBL" id="GFH06486.1"/>
    </source>
</evidence>
<dbReference type="InterPro" id="IPR029056">
    <property type="entry name" value="Ribokinase-like"/>
</dbReference>
<evidence type="ECO:0000313" key="2">
    <source>
        <dbReference type="Proteomes" id="UP000485058"/>
    </source>
</evidence>
<protein>
    <submittedName>
        <fullName evidence="1">Uncharacterized protein</fullName>
    </submittedName>
</protein>
<proteinExistence type="predicted"/>